<organism evidence="3 4">
    <name type="scientific">Blastococcus deserti</name>
    <dbReference type="NCBI Taxonomy" id="2259033"/>
    <lineage>
        <taxon>Bacteria</taxon>
        <taxon>Bacillati</taxon>
        <taxon>Actinomycetota</taxon>
        <taxon>Actinomycetes</taxon>
        <taxon>Geodermatophilales</taxon>
        <taxon>Geodermatophilaceae</taxon>
        <taxon>Blastococcus</taxon>
    </lineage>
</organism>
<keyword evidence="2" id="KW-0472">Membrane</keyword>
<keyword evidence="2" id="KW-0812">Transmembrane</keyword>
<dbReference type="Gene3D" id="3.10.350.10">
    <property type="entry name" value="LysM domain"/>
    <property type="match status" value="1"/>
</dbReference>
<comment type="caution">
    <text evidence="3">The sequence shown here is derived from an EMBL/GenBank/DDBJ whole genome shotgun (WGS) entry which is preliminary data.</text>
</comment>
<sequence length="259" mass="25402">MMSIRRLVVTGAAMALVALGLSALTPAFGDMAGSLASPQRTVDIAGPDALVVAAAGVLAWGVWSWGVLGLTLTAASAVPGMVGGIAGLATRVVLPAGARRSAALLLGLGLGVTAPSVLSSTVLPTPAVAAAPATAVPDWPAASASSTSAADTPAPGPATPSPAVPPATAPGIPVSKPEQVPDWPGVSAASGGTGSHVVVRGDCLWHVAAARLLEQSDRSPTDGEIARAVHAWWTANADVIGPDPDRLLPGQVLRPPGPA</sequence>
<dbReference type="EMBL" id="JBHUHP010000001">
    <property type="protein sequence ID" value="MFD2090402.1"/>
    <property type="molecule type" value="Genomic_DNA"/>
</dbReference>
<accession>A0ABW4X5N8</accession>
<proteinExistence type="predicted"/>
<evidence type="ECO:0000256" key="2">
    <source>
        <dbReference type="SAM" id="Phobius"/>
    </source>
</evidence>
<feature type="transmembrane region" description="Helical" evidence="2">
    <location>
        <begin position="60"/>
        <end position="89"/>
    </location>
</feature>
<keyword evidence="2" id="KW-1133">Transmembrane helix</keyword>
<dbReference type="Proteomes" id="UP001597402">
    <property type="component" value="Unassembled WGS sequence"/>
</dbReference>
<gene>
    <name evidence="3" type="ORF">ACFSHS_02330</name>
</gene>
<reference evidence="4" key="1">
    <citation type="journal article" date="2019" name="Int. J. Syst. Evol. Microbiol.">
        <title>The Global Catalogue of Microorganisms (GCM) 10K type strain sequencing project: providing services to taxonomists for standard genome sequencing and annotation.</title>
        <authorList>
            <consortium name="The Broad Institute Genomics Platform"/>
            <consortium name="The Broad Institute Genome Sequencing Center for Infectious Disease"/>
            <person name="Wu L."/>
            <person name="Ma J."/>
        </authorList>
    </citation>
    <scope>NUCLEOTIDE SEQUENCE [LARGE SCALE GENOMIC DNA]</scope>
    <source>
        <strain evidence="4">JCM 3338</strain>
    </source>
</reference>
<dbReference type="RefSeq" id="WP_376871233.1">
    <property type="nucleotide sequence ID" value="NZ_JBHUHP010000001.1"/>
</dbReference>
<evidence type="ECO:0000313" key="3">
    <source>
        <dbReference type="EMBL" id="MFD2090402.1"/>
    </source>
</evidence>
<feature type="region of interest" description="Disordered" evidence="1">
    <location>
        <begin position="139"/>
        <end position="192"/>
    </location>
</feature>
<dbReference type="InterPro" id="IPR036779">
    <property type="entry name" value="LysM_dom_sf"/>
</dbReference>
<protein>
    <submittedName>
        <fullName evidence="3">LysM peptidoglycan-binding domain-containing protein</fullName>
    </submittedName>
</protein>
<evidence type="ECO:0000313" key="4">
    <source>
        <dbReference type="Proteomes" id="UP001597402"/>
    </source>
</evidence>
<name>A0ABW4X5N8_9ACTN</name>
<keyword evidence="4" id="KW-1185">Reference proteome</keyword>
<feature type="compositionally biased region" description="Pro residues" evidence="1">
    <location>
        <begin position="154"/>
        <end position="168"/>
    </location>
</feature>
<feature type="compositionally biased region" description="Low complexity" evidence="1">
    <location>
        <begin position="139"/>
        <end position="153"/>
    </location>
</feature>
<evidence type="ECO:0000256" key="1">
    <source>
        <dbReference type="SAM" id="MobiDB-lite"/>
    </source>
</evidence>